<dbReference type="EMBL" id="CP048877">
    <property type="protein sequence ID" value="QIJ71209.1"/>
    <property type="molecule type" value="Genomic_DNA"/>
</dbReference>
<dbReference type="InterPro" id="IPR019613">
    <property type="entry name" value="DUF4198"/>
</dbReference>
<evidence type="ECO:0000313" key="1">
    <source>
        <dbReference type="EMBL" id="QIJ71209.1"/>
    </source>
</evidence>
<protein>
    <submittedName>
        <fullName evidence="1">DUF4198 domain-containing protein</fullName>
    </submittedName>
</protein>
<evidence type="ECO:0000313" key="2">
    <source>
        <dbReference type="Proteomes" id="UP000502179"/>
    </source>
</evidence>
<name>A0A6G7PU51_9BACT</name>
<organism evidence="1 2">
    <name type="scientific">Thermosulfuriphilus ammonigenes</name>
    <dbReference type="NCBI Taxonomy" id="1936021"/>
    <lineage>
        <taxon>Bacteria</taxon>
        <taxon>Pseudomonadati</taxon>
        <taxon>Thermodesulfobacteriota</taxon>
        <taxon>Thermodesulfobacteria</taxon>
        <taxon>Thermodesulfobacteriales</taxon>
        <taxon>Thermodesulfobacteriaceae</taxon>
        <taxon>Thermosulfuriphilus</taxon>
    </lineage>
</organism>
<sequence length="267" mass="29741">MRVVLSSLVLSLLLLLSLFSPRVQAHFQLLIPSADIVATDESPRIELKMIFTHPVEGGPHMDMGHPQLFGVMVRGKRQDLSSSLQEMKIPATPGGPLVRAWRAEYLLRRPGDHLFYLIPQPYFEPAEGKFIQQITKVVINAFGAEEGWDKPVGLKAEIIPLTRPYGLWAGNTFRGLVLIDGKPAPNIEVEVEFLNNRGLTPPAEPFITQVIKTDAQGIFSYSIPWAGWWAFSALGEGGELDHNGKKYPLELDAVIWIRAYPLPQGVK</sequence>
<dbReference type="KEGG" id="tav:G4V39_02465"/>
<gene>
    <name evidence="1" type="ORF">G4V39_02465</name>
</gene>
<accession>A0A6G7PU51</accession>
<keyword evidence="2" id="KW-1185">Reference proteome</keyword>
<dbReference type="Proteomes" id="UP000502179">
    <property type="component" value="Chromosome"/>
</dbReference>
<dbReference type="AlphaFoldDB" id="A0A6G7PU51"/>
<reference evidence="1 2" key="1">
    <citation type="submission" date="2020-02" db="EMBL/GenBank/DDBJ databases">
        <title>Genome analysis of Thermosulfuriphilus ammonigenes ST65T, an anaerobic thermophilic chemolithoautotrophic bacterium isolated from a deep-sea hydrothermal vent.</title>
        <authorList>
            <person name="Slobodkina G."/>
            <person name="Allioux M."/>
            <person name="Merkel A."/>
            <person name="Alain K."/>
            <person name="Jebbar M."/>
            <person name="Slobodkin A."/>
        </authorList>
    </citation>
    <scope>NUCLEOTIDE SEQUENCE [LARGE SCALE GENOMIC DNA]</scope>
    <source>
        <strain evidence="1 2">ST65</strain>
    </source>
</reference>
<proteinExistence type="predicted"/>
<dbReference type="RefSeq" id="WP_166031431.1">
    <property type="nucleotide sequence ID" value="NZ_CP048877.1"/>
</dbReference>
<dbReference type="Pfam" id="PF10670">
    <property type="entry name" value="DUF4198"/>
    <property type="match status" value="1"/>
</dbReference>